<dbReference type="GO" id="GO:0010181">
    <property type="term" value="F:FMN binding"/>
    <property type="evidence" value="ECO:0007669"/>
    <property type="project" value="InterPro"/>
</dbReference>
<dbReference type="SUPFAM" id="SSF50475">
    <property type="entry name" value="FMN-binding split barrel"/>
    <property type="match status" value="1"/>
</dbReference>
<dbReference type="InterPro" id="IPR012349">
    <property type="entry name" value="Split_barrel_FMN-bd"/>
</dbReference>
<dbReference type="Gene3D" id="2.30.110.10">
    <property type="entry name" value="Electron Transport, Fmn-binding Protein, Chain A"/>
    <property type="match status" value="1"/>
</dbReference>
<reference evidence="3" key="1">
    <citation type="submission" date="2018-08" db="EMBL/GenBank/DDBJ databases">
        <authorList>
            <person name="Kim S.-J."/>
            <person name="Jung G.-Y."/>
        </authorList>
    </citation>
    <scope>NUCLEOTIDE SEQUENCE [LARGE SCALE GENOMIC DNA]</scope>
    <source>
        <strain evidence="3">GY_H</strain>
    </source>
</reference>
<proteinExistence type="predicted"/>
<sequence length="201" mass="22115">MFYEPDKRDRNILPHDPFKAIVAPRPIGWITSMNAKGEINLAPYSFFNGVNSRPNLVMFASEGHKDSVAFIEETGEFVCNLATYDLRDQMNETSAPLARGENEMIRAGLAPAPSRIVKPPRVAASPCALECKMTKIVAMQDIAGAAVDCHVVFGQVVGVYIDDRFLKDGILDTAAMRPIARCGYSDYAVVDSLFSITRPTR</sequence>
<gene>
    <name evidence="2" type="ORF">DXH78_12630</name>
</gene>
<dbReference type="Proteomes" id="UP000263993">
    <property type="component" value="Unassembled WGS sequence"/>
</dbReference>
<dbReference type="RefSeq" id="WP_115517368.1">
    <property type="nucleotide sequence ID" value="NZ_QRGO01000001.1"/>
</dbReference>
<dbReference type="Pfam" id="PF01613">
    <property type="entry name" value="Flavin_Reduct"/>
    <property type="match status" value="1"/>
</dbReference>
<dbReference type="InterPro" id="IPR002563">
    <property type="entry name" value="Flavin_Rdtase-like_dom"/>
</dbReference>
<dbReference type="SMART" id="SM00903">
    <property type="entry name" value="Flavin_Reduct"/>
    <property type="match status" value="1"/>
</dbReference>
<dbReference type="GO" id="GO:0016646">
    <property type="term" value="F:oxidoreductase activity, acting on the CH-NH group of donors, NAD or NADP as acceptor"/>
    <property type="evidence" value="ECO:0007669"/>
    <property type="project" value="UniProtKB-ARBA"/>
</dbReference>
<evidence type="ECO:0000313" key="3">
    <source>
        <dbReference type="Proteomes" id="UP000263993"/>
    </source>
</evidence>
<dbReference type="PANTHER" id="PTHR43812">
    <property type="entry name" value="BLR2425 PROTEIN"/>
    <property type="match status" value="1"/>
</dbReference>
<keyword evidence="3" id="KW-1185">Reference proteome</keyword>
<organism evidence="2 3">
    <name type="scientific">Undibacter mobilis</name>
    <dbReference type="NCBI Taxonomy" id="2292256"/>
    <lineage>
        <taxon>Bacteria</taxon>
        <taxon>Pseudomonadati</taxon>
        <taxon>Pseudomonadota</taxon>
        <taxon>Alphaproteobacteria</taxon>
        <taxon>Hyphomicrobiales</taxon>
        <taxon>Nitrobacteraceae</taxon>
        <taxon>Undibacter</taxon>
    </lineage>
</organism>
<feature type="domain" description="Flavin reductase like" evidence="1">
    <location>
        <begin position="20"/>
        <end position="167"/>
    </location>
</feature>
<dbReference type="EMBL" id="QRGO01000001">
    <property type="protein sequence ID" value="RDV05342.1"/>
    <property type="molecule type" value="Genomic_DNA"/>
</dbReference>
<evidence type="ECO:0000259" key="1">
    <source>
        <dbReference type="SMART" id="SM00903"/>
    </source>
</evidence>
<name>A0A371BCN5_9BRAD</name>
<comment type="caution">
    <text evidence="2">The sequence shown here is derived from an EMBL/GenBank/DDBJ whole genome shotgun (WGS) entry which is preliminary data.</text>
</comment>
<dbReference type="AlphaFoldDB" id="A0A371BCN5"/>
<dbReference type="PANTHER" id="PTHR43812:SF2">
    <property type="entry name" value="FLAVIN REDUCTASE LIKE DOMAIN-CONTAINING PROTEIN"/>
    <property type="match status" value="1"/>
</dbReference>
<dbReference type="OrthoDB" id="9783347at2"/>
<protein>
    <submittedName>
        <fullName evidence="2">Flavin reductase family protein</fullName>
    </submittedName>
</protein>
<evidence type="ECO:0000313" key="2">
    <source>
        <dbReference type="EMBL" id="RDV05342.1"/>
    </source>
</evidence>
<accession>A0A371BCN5</accession>